<dbReference type="EMBL" id="JAGEUA010000001">
    <property type="protein sequence ID" value="KAL1023670.1"/>
    <property type="molecule type" value="Genomic_DNA"/>
</dbReference>
<keyword evidence="2" id="KW-1185">Reference proteome</keyword>
<comment type="caution">
    <text evidence="1">The sequence shown here is derived from an EMBL/GenBank/DDBJ whole genome shotgun (WGS) entry which is preliminary data.</text>
</comment>
<name>A0ABD0Y680_UMBPY</name>
<dbReference type="Proteomes" id="UP001557470">
    <property type="component" value="Unassembled WGS sequence"/>
</dbReference>
<gene>
    <name evidence="1" type="ORF">UPYG_G00044340</name>
</gene>
<sequence>MAVQVCERVSLGTLILVVPDTWLTVDWFLLFLQRALGWAWRMTGMDVHFRVNWFWINSMVAGRKRQSWRGRRCTPWRREGEDACRVNVQSFQSVAVVIAAGGEGGDWLEGQVGVGSQCFGHNVVCWLRIRTLFRANQISAACVHTICCANSIKGHWPGTVATIHDVSAFW</sequence>
<protein>
    <submittedName>
        <fullName evidence="1">Uncharacterized protein</fullName>
    </submittedName>
</protein>
<reference evidence="1 2" key="1">
    <citation type="submission" date="2024-06" db="EMBL/GenBank/DDBJ databases">
        <authorList>
            <person name="Pan Q."/>
            <person name="Wen M."/>
            <person name="Jouanno E."/>
            <person name="Zahm M."/>
            <person name="Klopp C."/>
            <person name="Cabau C."/>
            <person name="Louis A."/>
            <person name="Berthelot C."/>
            <person name="Parey E."/>
            <person name="Roest Crollius H."/>
            <person name="Montfort J."/>
            <person name="Robinson-Rechavi M."/>
            <person name="Bouchez O."/>
            <person name="Lampietro C."/>
            <person name="Lopez Roques C."/>
            <person name="Donnadieu C."/>
            <person name="Postlethwait J."/>
            <person name="Bobe J."/>
            <person name="Verreycken H."/>
            <person name="Guiguen Y."/>
        </authorList>
    </citation>
    <scope>NUCLEOTIDE SEQUENCE [LARGE SCALE GENOMIC DNA]</scope>
    <source>
        <strain evidence="1">Up_M1</strain>
        <tissue evidence="1">Testis</tissue>
    </source>
</reference>
<evidence type="ECO:0000313" key="2">
    <source>
        <dbReference type="Proteomes" id="UP001557470"/>
    </source>
</evidence>
<proteinExistence type="predicted"/>
<organism evidence="1 2">
    <name type="scientific">Umbra pygmaea</name>
    <name type="common">Eastern mudminnow</name>
    <dbReference type="NCBI Taxonomy" id="75934"/>
    <lineage>
        <taxon>Eukaryota</taxon>
        <taxon>Metazoa</taxon>
        <taxon>Chordata</taxon>
        <taxon>Craniata</taxon>
        <taxon>Vertebrata</taxon>
        <taxon>Euteleostomi</taxon>
        <taxon>Actinopterygii</taxon>
        <taxon>Neopterygii</taxon>
        <taxon>Teleostei</taxon>
        <taxon>Protacanthopterygii</taxon>
        <taxon>Esociformes</taxon>
        <taxon>Umbridae</taxon>
        <taxon>Umbra</taxon>
    </lineage>
</organism>
<accession>A0ABD0Y680</accession>
<dbReference type="AlphaFoldDB" id="A0ABD0Y680"/>
<evidence type="ECO:0000313" key="1">
    <source>
        <dbReference type="EMBL" id="KAL1023670.1"/>
    </source>
</evidence>